<gene>
    <name evidence="3" type="ORF">AB5J51_18070</name>
</gene>
<feature type="signal peptide" evidence="2">
    <location>
        <begin position="1"/>
        <end position="21"/>
    </location>
</feature>
<dbReference type="PANTHER" id="PTHR34853:SF1">
    <property type="entry name" value="LIPASE 5"/>
    <property type="match status" value="1"/>
</dbReference>
<dbReference type="InterPro" id="IPR005152">
    <property type="entry name" value="Lipase_secreted"/>
</dbReference>
<reference evidence="3" key="1">
    <citation type="submission" date="2024-08" db="EMBL/GenBank/DDBJ databases">
        <authorList>
            <person name="Yu S.T."/>
        </authorList>
    </citation>
    <scope>NUCLEOTIDE SEQUENCE</scope>
    <source>
        <strain evidence="3">R33</strain>
    </source>
</reference>
<evidence type="ECO:0000313" key="3">
    <source>
        <dbReference type="EMBL" id="XDV64710.1"/>
    </source>
</evidence>
<dbReference type="Pfam" id="PF03583">
    <property type="entry name" value="LIP"/>
    <property type="match status" value="1"/>
</dbReference>
<dbReference type="PIRSF" id="PIRSF029171">
    <property type="entry name" value="Esterase_LipA"/>
    <property type="match status" value="1"/>
</dbReference>
<dbReference type="InterPro" id="IPR029058">
    <property type="entry name" value="AB_hydrolase_fold"/>
</dbReference>
<accession>A0AB39Y3H7</accession>
<organism evidence="3">
    <name type="scientific">Streptomyces sp. R33</name>
    <dbReference type="NCBI Taxonomy" id="3238629"/>
    <lineage>
        <taxon>Bacteria</taxon>
        <taxon>Bacillati</taxon>
        <taxon>Actinomycetota</taxon>
        <taxon>Actinomycetes</taxon>
        <taxon>Kitasatosporales</taxon>
        <taxon>Streptomycetaceae</taxon>
        <taxon>Streptomyces</taxon>
    </lineage>
</organism>
<evidence type="ECO:0000256" key="2">
    <source>
        <dbReference type="SAM" id="SignalP"/>
    </source>
</evidence>
<dbReference type="RefSeq" id="WP_369778082.1">
    <property type="nucleotide sequence ID" value="NZ_CP165727.1"/>
</dbReference>
<protein>
    <submittedName>
        <fullName evidence="3">Lipase family protein</fullName>
    </submittedName>
</protein>
<dbReference type="InterPro" id="IPR006311">
    <property type="entry name" value="TAT_signal"/>
</dbReference>
<dbReference type="AlphaFoldDB" id="A0AB39Y3H7"/>
<proteinExistence type="predicted"/>
<dbReference type="GO" id="GO:0016042">
    <property type="term" value="P:lipid catabolic process"/>
    <property type="evidence" value="ECO:0007669"/>
    <property type="project" value="InterPro"/>
</dbReference>
<dbReference type="PANTHER" id="PTHR34853">
    <property type="match status" value="1"/>
</dbReference>
<dbReference type="SUPFAM" id="SSF53474">
    <property type="entry name" value="alpha/beta-Hydrolases"/>
    <property type="match status" value="1"/>
</dbReference>
<dbReference type="Gene3D" id="1.10.260.130">
    <property type="match status" value="1"/>
</dbReference>
<dbReference type="PROSITE" id="PS51318">
    <property type="entry name" value="TAT"/>
    <property type="match status" value="1"/>
</dbReference>
<keyword evidence="2" id="KW-0732">Signal</keyword>
<dbReference type="GO" id="GO:0004806">
    <property type="term" value="F:triacylglycerol lipase activity"/>
    <property type="evidence" value="ECO:0007669"/>
    <property type="project" value="InterPro"/>
</dbReference>
<name>A0AB39Y3H7_9ACTN</name>
<sequence length="390" mass="40456">MRLRTPARRTAVAAVAAAALAAVPAGIPATATASEAGTGRPGDIVDVAPSAFHPLPGQPTNTKAWKIHYRSTTADGAPNTVSGTVIVPQDGRTGPRPLVTYAVGTVGMGDSCAPSNNLPYGTAMEANLIQQLTLRGWAVVVTDYEGLGTPGVHTYTVGPSAGRAMLDAARAAERLPEAGLGAGTPVGIMGYSQGGQASSWAAELQGSYAPELKVKGTATGGVPADLMRVAGFNDGSYGSGLIFMAAAGQDAAFPELRLDSYLNPAGKALVSGMKENCVAIDAIAGSFKRISDLTTRNPLEQPDWQARLNQSRLGRTAPAAPVHQYHALGDELIPYAVGRQLRSEWCAKGANVEWDTIWVGEHVSGVITHSPAAGDWLADRFADRPTHPNC</sequence>
<dbReference type="Gene3D" id="3.40.50.1820">
    <property type="entry name" value="alpha/beta hydrolase"/>
    <property type="match status" value="1"/>
</dbReference>
<evidence type="ECO:0000256" key="1">
    <source>
        <dbReference type="SAM" id="MobiDB-lite"/>
    </source>
</evidence>
<dbReference type="EMBL" id="CP165727">
    <property type="protein sequence ID" value="XDV64710.1"/>
    <property type="molecule type" value="Genomic_DNA"/>
</dbReference>
<feature type="chain" id="PRO_5044190249" evidence="2">
    <location>
        <begin position="22"/>
        <end position="390"/>
    </location>
</feature>
<feature type="region of interest" description="Disordered" evidence="1">
    <location>
        <begin position="33"/>
        <end position="59"/>
    </location>
</feature>